<dbReference type="SUPFAM" id="SSF51445">
    <property type="entry name" value="(Trans)glycosidases"/>
    <property type="match status" value="1"/>
</dbReference>
<dbReference type="RefSeq" id="WP_377303910.1">
    <property type="nucleotide sequence ID" value="NZ_CP180191.1"/>
</dbReference>
<keyword evidence="7" id="KW-1185">Reference proteome</keyword>
<sequence length="927" mass="99794">MTPFRILACGALAALLPLAAAVAQTAAAPLPPVDCNFAGHQQVLAAAPAEAPKLAREAYWLNGFLLQWPGAKPAAGTTFKLLSSARGAVVARTGGVPEGVEASIDLTPRSQSLPAGVSERFKWIGAGPVLEVKPADRSRIKPLLRGQVVLAALDAEGKVVAATLTQMPGALDALYSQAERVPDLGANLREGATHFKLWAPTAQAVSVCLYDTGSGNARSVHPMRMDLPTGVWASRLPTNHSGRYFRYAVDVIVDGVGLVRNHVTDPYALSFTTDSVRAYIADLDDARLKPAGWDSTPRPTKVRNQTDMVIYELHVRDFSITDATVPEKLRGTFAAFTQTGSNGMKHLAALSQAGLTDVHLLPAFDIATIPEKGCVSPQIPQAGPGSEAQQAAIEAVSGRDCFNWGYDPFNFTAPEGSYSTDASDGARRIIEFREMVQALHRIGLRVGMDVVYNHTPASGQSDKSVLDRIVPGYYQRLNAKGAVEQSTCCENTATEHMMMAKLMIESAVVWARDYKIDSFRFDLMGHQPRPAMEQLQRAVNRATGRNINLIGEGWNFGEIENGRRFVQASQLSLNGSGIGTFSDRARDAARGGGCCDSGEALLRQGWINGLVYAPNESAQRAPFPETELMAAADLIRVGLAGSLRGYRMTTADGVELKLEEIPYGNQPAGYASQPGEVVNYVENHDNHTLFDINALKMPADTPREERARAQIVGAAITAFSQGVAYFHAGVETLRSKSLDKNSYDSGDWFNRIDWTLTDNYFGTGLPPKRDNGHSWAVYKPVLENPLIKPTAAEIQWTNRAFQDLLKIRASSALFRLPTAQAVSERLRLLNTGPTQNPVLLAGHLNGEGLSGAGGAGANFRQLLYVINASPQAQTLDLPADLRNAAWVLHPVHREAGADARVANDARTLPGGAALAIPGRSAVVFVIQ</sequence>
<protein>
    <submittedName>
        <fullName evidence="6">Alpha-1,6-glucosidase domain-containing protein</fullName>
    </submittedName>
</protein>
<dbReference type="CDD" id="cd02860">
    <property type="entry name" value="E_set_Pullulanase"/>
    <property type="match status" value="1"/>
</dbReference>
<feature type="domain" description="Pullulanase N2" evidence="5">
    <location>
        <begin position="57"/>
        <end position="172"/>
    </location>
</feature>
<evidence type="ECO:0000256" key="2">
    <source>
        <dbReference type="SAM" id="SignalP"/>
    </source>
</evidence>
<reference evidence="7" key="1">
    <citation type="journal article" date="2019" name="Int. J. Syst. Evol. Microbiol.">
        <title>The Global Catalogue of Microorganisms (GCM) 10K type strain sequencing project: providing services to taxonomists for standard genome sequencing and annotation.</title>
        <authorList>
            <consortium name="The Broad Institute Genomics Platform"/>
            <consortium name="The Broad Institute Genome Sequencing Center for Infectious Disease"/>
            <person name="Wu L."/>
            <person name="Ma J."/>
        </authorList>
    </citation>
    <scope>NUCLEOTIDE SEQUENCE [LARGE SCALE GENOMIC DNA]</scope>
    <source>
        <strain evidence="7">KCTC 52168</strain>
    </source>
</reference>
<organism evidence="6 7">
    <name type="scientific">Piscinibacterium candidicorallinum</name>
    <dbReference type="NCBI Taxonomy" id="1793872"/>
    <lineage>
        <taxon>Bacteria</taxon>
        <taxon>Pseudomonadati</taxon>
        <taxon>Pseudomonadota</taxon>
        <taxon>Betaproteobacteria</taxon>
        <taxon>Burkholderiales</taxon>
        <taxon>Piscinibacterium</taxon>
    </lineage>
</organism>
<dbReference type="InterPro" id="IPR017853">
    <property type="entry name" value="GH"/>
</dbReference>
<dbReference type="EMBL" id="JBHRTI010000004">
    <property type="protein sequence ID" value="MFC3148199.1"/>
    <property type="molecule type" value="Genomic_DNA"/>
</dbReference>
<evidence type="ECO:0000259" key="4">
    <source>
        <dbReference type="Pfam" id="PF11852"/>
    </source>
</evidence>
<dbReference type="Gene3D" id="2.60.40.1130">
    <property type="entry name" value="Rab geranylgeranyltransferase alpha-subunit, insert domain"/>
    <property type="match status" value="1"/>
</dbReference>
<dbReference type="InterPro" id="IPR013780">
    <property type="entry name" value="Glyco_hydro_b"/>
</dbReference>
<accession>A0ABV7H2R2</accession>
<name>A0ABV7H2R2_9BURK</name>
<dbReference type="Proteomes" id="UP001595556">
    <property type="component" value="Unassembled WGS sequence"/>
</dbReference>
<dbReference type="Pfam" id="PF11852">
    <property type="entry name" value="Pullul_strch_C"/>
    <property type="match status" value="1"/>
</dbReference>
<comment type="caution">
    <text evidence="6">The sequence shown here is derived from an EMBL/GenBank/DDBJ whole genome shotgun (WGS) entry which is preliminary data.</text>
</comment>
<evidence type="ECO:0000313" key="6">
    <source>
        <dbReference type="EMBL" id="MFC3148199.1"/>
    </source>
</evidence>
<dbReference type="PANTHER" id="PTHR43002">
    <property type="entry name" value="GLYCOGEN DEBRANCHING ENZYME"/>
    <property type="match status" value="1"/>
</dbReference>
<dbReference type="Pfam" id="PF17967">
    <property type="entry name" value="Pullulanase_N2"/>
    <property type="match status" value="1"/>
</dbReference>
<keyword evidence="2" id="KW-0732">Signal</keyword>
<dbReference type="Pfam" id="PF02922">
    <property type="entry name" value="CBM_48"/>
    <property type="match status" value="1"/>
</dbReference>
<dbReference type="Gene3D" id="2.60.40.10">
    <property type="entry name" value="Immunoglobulins"/>
    <property type="match status" value="1"/>
</dbReference>
<feature type="domain" description="Glycoside hydrolase family 13 N-terminal" evidence="3">
    <location>
        <begin position="184"/>
        <end position="268"/>
    </location>
</feature>
<dbReference type="Gene3D" id="2.60.40.1180">
    <property type="entry name" value="Golgi alpha-mannosidase II"/>
    <property type="match status" value="1"/>
</dbReference>
<dbReference type="InterPro" id="IPR013783">
    <property type="entry name" value="Ig-like_fold"/>
</dbReference>
<dbReference type="SUPFAM" id="SSF81296">
    <property type="entry name" value="E set domains"/>
    <property type="match status" value="2"/>
</dbReference>
<evidence type="ECO:0000256" key="1">
    <source>
        <dbReference type="ARBA" id="ARBA00008061"/>
    </source>
</evidence>
<dbReference type="InterPro" id="IPR040671">
    <property type="entry name" value="Pullulanase_N2"/>
</dbReference>
<dbReference type="InterPro" id="IPR014756">
    <property type="entry name" value="Ig_E-set"/>
</dbReference>
<evidence type="ECO:0000259" key="5">
    <source>
        <dbReference type="Pfam" id="PF17967"/>
    </source>
</evidence>
<gene>
    <name evidence="6" type="ORF">ACFOEN_11145</name>
</gene>
<dbReference type="InterPro" id="IPR004193">
    <property type="entry name" value="Glyco_hydro_13_N"/>
</dbReference>
<dbReference type="InterPro" id="IPR024561">
    <property type="entry name" value="Pullul_strch_C"/>
</dbReference>
<feature type="domain" description="Alpha-1,6-glucosidases pullulanase-type C-terminal" evidence="4">
    <location>
        <begin position="757"/>
        <end position="925"/>
    </location>
</feature>
<feature type="chain" id="PRO_5045061805" evidence="2">
    <location>
        <begin position="24"/>
        <end position="927"/>
    </location>
</feature>
<feature type="signal peptide" evidence="2">
    <location>
        <begin position="1"/>
        <end position="23"/>
    </location>
</feature>
<comment type="similarity">
    <text evidence="1">Belongs to the glycosyl hydrolase 13 family.</text>
</comment>
<evidence type="ECO:0000313" key="7">
    <source>
        <dbReference type="Proteomes" id="UP001595556"/>
    </source>
</evidence>
<proteinExistence type="inferred from homology"/>
<evidence type="ECO:0000259" key="3">
    <source>
        <dbReference type="Pfam" id="PF02922"/>
    </source>
</evidence>
<dbReference type="SUPFAM" id="SSF51011">
    <property type="entry name" value="Glycosyl hydrolase domain"/>
    <property type="match status" value="1"/>
</dbReference>
<dbReference type="Gene3D" id="3.20.20.80">
    <property type="entry name" value="Glycosidases"/>
    <property type="match status" value="1"/>
</dbReference>
<dbReference type="CDD" id="cd11341">
    <property type="entry name" value="AmyAc_Pullulanase_LD-like"/>
    <property type="match status" value="1"/>
</dbReference>